<keyword evidence="2" id="KW-0378">Hydrolase</keyword>
<dbReference type="InterPro" id="IPR004860">
    <property type="entry name" value="LAGLIDADG_dom"/>
</dbReference>
<sequence>MKVTNIFNKKYQSLNKLFFITPGRGFVQMRAFASLVSLKDITIMKNKTNLNNFYWWFVGFSDGVSNFSIVPNYVENYNINKFYFIFTIGLHKDDKIVLVYIQKLLDIGYIYETDKECKFIVSDKEGIIKLINIFDKYNLNTTKYLDYLNFKEAFNLYHNRNGVLTEQLIDKLIKLKNGMNSNRTNFDIPANHIKITAYWLLGLIEGEGSFNLWRSNLVPAFSIVLTEHQLPVIVKIKEFLIENLGFDENSIWKLNNSSNIGINIKKTRNNSKSSVLLIIKDIRILHNYLISFLDQLTFWSKKAQDFNDFKLICNTVYNGAHKKDPVKSLILKLSRSMNNFRLSTYSGSIPAENLTKNERDIIKNALPLVEHLWDGRLRDINSKKIIYQHDSCIYKIITPKGEILKIQTVSESADIVGVNIKTLSKHLDIEFEVNSEYTVLIKNYKIKRIKIYYN</sequence>
<dbReference type="RefSeq" id="YP_009582581.1">
    <property type="nucleotide sequence ID" value="NC_041555.1"/>
</dbReference>
<gene>
    <name evidence="2" type="primary">orf454</name>
</gene>
<dbReference type="EMBL" id="MK554671">
    <property type="protein sequence ID" value="QBL01966.1"/>
    <property type="molecule type" value="Genomic_DNA"/>
</dbReference>
<proteinExistence type="predicted"/>
<dbReference type="SUPFAM" id="SSF55608">
    <property type="entry name" value="Homing endonucleases"/>
    <property type="match status" value="2"/>
</dbReference>
<name>A0A481ZLP6_9PEZI</name>
<dbReference type="GeneID" id="39710866"/>
<accession>A0A481ZLP6</accession>
<dbReference type="InterPro" id="IPR027434">
    <property type="entry name" value="Homing_endonucl"/>
</dbReference>
<evidence type="ECO:0000259" key="1">
    <source>
        <dbReference type="Pfam" id="PF00961"/>
    </source>
</evidence>
<keyword evidence="2" id="KW-0540">Nuclease</keyword>
<feature type="domain" description="Homing endonuclease LAGLIDADG" evidence="1">
    <location>
        <begin position="200"/>
        <end position="312"/>
    </location>
</feature>
<dbReference type="InterPro" id="IPR051289">
    <property type="entry name" value="LAGLIDADG_Endonuclease"/>
</dbReference>
<keyword evidence="2" id="KW-0496">Mitochondrion</keyword>
<evidence type="ECO:0000313" key="2">
    <source>
        <dbReference type="EMBL" id="QBL01966.1"/>
    </source>
</evidence>
<dbReference type="Gene3D" id="3.10.28.10">
    <property type="entry name" value="Homing endonucleases"/>
    <property type="match status" value="2"/>
</dbReference>
<dbReference type="PANTHER" id="PTHR36181">
    <property type="entry name" value="INTRON-ENCODED ENDONUCLEASE AI3-RELATED"/>
    <property type="match status" value="1"/>
</dbReference>
<organism evidence="2">
    <name type="scientific">Dactylellina haptotyla</name>
    <dbReference type="NCBI Taxonomy" id="430498"/>
    <lineage>
        <taxon>Eukaryota</taxon>
        <taxon>Fungi</taxon>
        <taxon>Dikarya</taxon>
        <taxon>Ascomycota</taxon>
        <taxon>Pezizomycotina</taxon>
        <taxon>Orbiliomycetes</taxon>
        <taxon>Orbiliales</taxon>
        <taxon>Orbiliaceae</taxon>
        <taxon>Dactylellina</taxon>
    </lineage>
</organism>
<dbReference type="AlphaFoldDB" id="A0A481ZLP6"/>
<reference evidence="2" key="1">
    <citation type="journal article" date="2018" name="Mitochondrial DNA Part B Resour">
        <title>The complete mitochondrial genome of the nematode-trapping fungus Dactylellina haptotyla.</title>
        <authorList>
            <person name="Zhou D."/>
            <person name="Zhang Y."/>
            <person name="Xu J."/>
            <person name="Jiang L."/>
            <person name="Zhang K.-Q."/>
            <person name="Zhang Y."/>
        </authorList>
    </citation>
    <scope>NUCLEOTIDE SEQUENCE</scope>
</reference>
<dbReference type="PANTHER" id="PTHR36181:SF2">
    <property type="entry name" value="INTRON-ENCODED ENDONUCLEASE AI3-RELATED"/>
    <property type="match status" value="1"/>
</dbReference>
<feature type="domain" description="Homing endonuclease LAGLIDADG" evidence="1">
    <location>
        <begin position="58"/>
        <end position="153"/>
    </location>
</feature>
<dbReference type="GO" id="GO:0004519">
    <property type="term" value="F:endonuclease activity"/>
    <property type="evidence" value="ECO:0007669"/>
    <property type="project" value="UniProtKB-KW"/>
</dbReference>
<dbReference type="GO" id="GO:0005739">
    <property type="term" value="C:mitochondrion"/>
    <property type="evidence" value="ECO:0007669"/>
    <property type="project" value="UniProtKB-ARBA"/>
</dbReference>
<reference evidence="2" key="2">
    <citation type="submission" date="2019-02" db="EMBL/GenBank/DDBJ databases">
        <authorList>
            <person name="Zhang Y."/>
            <person name="Zhang Y."/>
        </authorList>
    </citation>
    <scope>NUCLEOTIDE SEQUENCE</scope>
</reference>
<keyword evidence="2" id="KW-0255">Endonuclease</keyword>
<protein>
    <submittedName>
        <fullName evidence="2">LAGLIDADG endonuclease</fullName>
    </submittedName>
</protein>
<geneLocation type="mitochondrion" evidence="2"/>
<dbReference type="Pfam" id="PF00961">
    <property type="entry name" value="LAGLIDADG_1"/>
    <property type="match status" value="2"/>
</dbReference>